<dbReference type="EMBL" id="BDGG01000001">
    <property type="protein sequence ID" value="GAU88025.1"/>
    <property type="molecule type" value="Genomic_DNA"/>
</dbReference>
<sequence length="303" mass="35140">MDVIKRSIPYAPRRVSIKDLDGVPKKPSKKKTGLLPHGQILHRGSRKPSRREARNKSSVKPPLPEKPREEIVWAVANVSLLRSYDQVGKDDEVYQRLLDEVEQNIRYKEYFREERCLIHDEGIAFLKRHFYRRLQIIVSFLHALCTRKVKENKLIISVPISLYIEVSLRRTSEKDKNPGAVTVVPFSVTFEALADHLALMRDDEDLLYARFVLKLKINPSRASRVSQTMTDEEEVEKDKDEPAIVREIKIYKGDIERLFSKDRHDMAHVAVILLKSVKEREGLGRRQSIAETPEISREVPIKS</sequence>
<evidence type="ECO:0000313" key="3">
    <source>
        <dbReference type="Proteomes" id="UP000186922"/>
    </source>
</evidence>
<evidence type="ECO:0000256" key="1">
    <source>
        <dbReference type="SAM" id="MobiDB-lite"/>
    </source>
</evidence>
<accession>A0A1D1UI12</accession>
<feature type="region of interest" description="Disordered" evidence="1">
    <location>
        <begin position="19"/>
        <end position="64"/>
    </location>
</feature>
<dbReference type="Proteomes" id="UP000186922">
    <property type="component" value="Unassembled WGS sequence"/>
</dbReference>
<reference evidence="2 3" key="1">
    <citation type="journal article" date="2016" name="Nat. Commun.">
        <title>Extremotolerant tardigrade genome and improved radiotolerance of human cultured cells by tardigrade-unique protein.</title>
        <authorList>
            <person name="Hashimoto T."/>
            <person name="Horikawa D.D."/>
            <person name="Saito Y."/>
            <person name="Kuwahara H."/>
            <person name="Kozuka-Hata H."/>
            <person name="Shin-I T."/>
            <person name="Minakuchi Y."/>
            <person name="Ohishi K."/>
            <person name="Motoyama A."/>
            <person name="Aizu T."/>
            <person name="Enomoto A."/>
            <person name="Kondo K."/>
            <person name="Tanaka S."/>
            <person name="Hara Y."/>
            <person name="Koshikawa S."/>
            <person name="Sagara H."/>
            <person name="Miura T."/>
            <person name="Yokobori S."/>
            <person name="Miyagawa K."/>
            <person name="Suzuki Y."/>
            <person name="Kubo T."/>
            <person name="Oyama M."/>
            <person name="Kohara Y."/>
            <person name="Fujiyama A."/>
            <person name="Arakawa K."/>
            <person name="Katayama T."/>
            <person name="Toyoda A."/>
            <person name="Kunieda T."/>
        </authorList>
    </citation>
    <scope>NUCLEOTIDE SEQUENCE [LARGE SCALE GENOMIC DNA]</scope>
    <source>
        <strain evidence="2 3">YOKOZUNA-1</strain>
    </source>
</reference>
<feature type="compositionally biased region" description="Basic and acidic residues" evidence="1">
    <location>
        <begin position="294"/>
        <end position="303"/>
    </location>
</feature>
<protein>
    <submittedName>
        <fullName evidence="2">Uncharacterized protein</fullName>
    </submittedName>
</protein>
<dbReference type="OrthoDB" id="10570852at2759"/>
<name>A0A1D1UI12_RAMVA</name>
<proteinExistence type="predicted"/>
<evidence type="ECO:0000313" key="2">
    <source>
        <dbReference type="EMBL" id="GAU88025.1"/>
    </source>
</evidence>
<comment type="caution">
    <text evidence="2">The sequence shown here is derived from an EMBL/GenBank/DDBJ whole genome shotgun (WGS) entry which is preliminary data.</text>
</comment>
<dbReference type="AlphaFoldDB" id="A0A1D1UI12"/>
<keyword evidence="3" id="KW-1185">Reference proteome</keyword>
<feature type="region of interest" description="Disordered" evidence="1">
    <location>
        <begin position="282"/>
        <end position="303"/>
    </location>
</feature>
<organism evidence="2 3">
    <name type="scientific">Ramazzottius varieornatus</name>
    <name type="common">Water bear</name>
    <name type="synonym">Tardigrade</name>
    <dbReference type="NCBI Taxonomy" id="947166"/>
    <lineage>
        <taxon>Eukaryota</taxon>
        <taxon>Metazoa</taxon>
        <taxon>Ecdysozoa</taxon>
        <taxon>Tardigrada</taxon>
        <taxon>Eutardigrada</taxon>
        <taxon>Parachela</taxon>
        <taxon>Hypsibioidea</taxon>
        <taxon>Ramazzottiidae</taxon>
        <taxon>Ramazzottius</taxon>
    </lineage>
</organism>
<gene>
    <name evidence="2" type="primary">RvY_00797-1</name>
    <name evidence="2" type="synonym">RvY_00797.1</name>
    <name evidence="2" type="ORF">RvY_00797</name>
</gene>